<keyword evidence="3 5" id="KW-0808">Transferase</keyword>
<dbReference type="PANTHER" id="PTHR43398">
    <property type="entry name" value="DOLICHOL-PHOSPHATE MANNOSYLTRANSFERASE SUBUNIT 1"/>
    <property type="match status" value="1"/>
</dbReference>
<accession>A0A1Y6K209</accession>
<gene>
    <name evidence="5" type="ORF">CFX1CAM_0626</name>
</gene>
<dbReference type="Pfam" id="PF00535">
    <property type="entry name" value="Glycos_transf_2"/>
    <property type="match status" value="1"/>
</dbReference>
<evidence type="ECO:0000259" key="4">
    <source>
        <dbReference type="Pfam" id="PF00535"/>
    </source>
</evidence>
<protein>
    <submittedName>
        <fullName evidence="5">Undecaprenyl-phosphate mannosyltransferase</fullName>
        <ecNumber evidence="5">2.4.1.54</ecNumber>
    </submittedName>
</protein>
<reference evidence="6" key="1">
    <citation type="submission" date="2017-05" db="EMBL/GenBank/DDBJ databases">
        <authorList>
            <person name="Kirkegaard R."/>
            <person name="Mcilroy J S."/>
        </authorList>
    </citation>
    <scope>NUCLEOTIDE SEQUENCE [LARGE SCALE GENOMIC DNA]</scope>
</reference>
<feature type="domain" description="Glycosyltransferase 2-like" evidence="4">
    <location>
        <begin position="6"/>
        <end position="171"/>
    </location>
</feature>
<dbReference type="KEGG" id="abat:CFX1CAM_0626"/>
<dbReference type="Proteomes" id="UP000195514">
    <property type="component" value="Chromosome I"/>
</dbReference>
<evidence type="ECO:0000313" key="6">
    <source>
        <dbReference type="Proteomes" id="UP000195514"/>
    </source>
</evidence>
<dbReference type="CDD" id="cd06442">
    <property type="entry name" value="DPM1_like"/>
    <property type="match status" value="1"/>
</dbReference>
<dbReference type="PANTHER" id="PTHR43398:SF1">
    <property type="entry name" value="DOLICHOL-PHOSPHATE MANNOSYLTRANSFERASE SUBUNIT 1"/>
    <property type="match status" value="1"/>
</dbReference>
<dbReference type="GO" id="GO:0047267">
    <property type="term" value="F:undecaprenyl-phosphate mannosyltransferase activity"/>
    <property type="evidence" value="ECO:0007669"/>
    <property type="project" value="UniProtKB-EC"/>
</dbReference>
<dbReference type="OrthoDB" id="9810303at2"/>
<dbReference type="FunFam" id="3.90.550.10:FF:000122">
    <property type="entry name" value="Dolichol-phosphate mannosyltransferase subunit 1"/>
    <property type="match status" value="1"/>
</dbReference>
<evidence type="ECO:0000313" key="5">
    <source>
        <dbReference type="EMBL" id="SMX53691.1"/>
    </source>
</evidence>
<dbReference type="GO" id="GO:0004582">
    <property type="term" value="F:dolichyl-phosphate beta-D-mannosyltransferase activity"/>
    <property type="evidence" value="ECO:0007669"/>
    <property type="project" value="InterPro"/>
</dbReference>
<sequence>MKIIQVIPTYNEAKNLPALVSALFSLQIPNHHILVVDDNSPDGTGQVAESLAETYPGRLSVLHREAKAGLGKAYINGLRHALNAGADVIGMMDADFSHPPERLPALLEALSEADLAIGSRYVPGGGVDRDWPLWRKGLSWFGNTYARTILGLPIRDTTGAYRLWRRSALEAIPFEDTRSSGYVFVIELAYLAKLAGLRFAEVPIYFAERTQGASKMTLRIQLEAAIRVWQLRRLYRNKRV</sequence>
<keyword evidence="2 5" id="KW-0328">Glycosyltransferase</keyword>
<evidence type="ECO:0000256" key="3">
    <source>
        <dbReference type="ARBA" id="ARBA00022679"/>
    </source>
</evidence>
<proteinExistence type="inferred from homology"/>
<evidence type="ECO:0000256" key="2">
    <source>
        <dbReference type="ARBA" id="ARBA00022676"/>
    </source>
</evidence>
<dbReference type="EMBL" id="LT859958">
    <property type="protein sequence ID" value="SMX53691.1"/>
    <property type="molecule type" value="Genomic_DNA"/>
</dbReference>
<dbReference type="GO" id="GO:0016020">
    <property type="term" value="C:membrane"/>
    <property type="evidence" value="ECO:0007669"/>
    <property type="project" value="GOC"/>
</dbReference>
<name>A0A1Y6K209_9CHLR</name>
<dbReference type="InterPro" id="IPR001173">
    <property type="entry name" value="Glyco_trans_2-like"/>
</dbReference>
<dbReference type="AlphaFoldDB" id="A0A1Y6K209"/>
<dbReference type="InterPro" id="IPR029044">
    <property type="entry name" value="Nucleotide-diphossugar_trans"/>
</dbReference>
<dbReference type="EC" id="2.4.1.54" evidence="5"/>
<dbReference type="Gene3D" id="3.90.550.10">
    <property type="entry name" value="Spore Coat Polysaccharide Biosynthesis Protein SpsA, Chain A"/>
    <property type="match status" value="1"/>
</dbReference>
<organism evidence="5 6">
    <name type="scientific">Candidatus Brevifilum fermentans</name>
    <dbReference type="NCBI Taxonomy" id="1986204"/>
    <lineage>
        <taxon>Bacteria</taxon>
        <taxon>Bacillati</taxon>
        <taxon>Chloroflexota</taxon>
        <taxon>Anaerolineae</taxon>
        <taxon>Anaerolineales</taxon>
        <taxon>Anaerolineaceae</taxon>
        <taxon>Candidatus Brevifilum</taxon>
    </lineage>
</organism>
<evidence type="ECO:0000256" key="1">
    <source>
        <dbReference type="ARBA" id="ARBA00006739"/>
    </source>
</evidence>
<dbReference type="SUPFAM" id="SSF53448">
    <property type="entry name" value="Nucleotide-diphospho-sugar transferases"/>
    <property type="match status" value="1"/>
</dbReference>
<dbReference type="RefSeq" id="WP_087861616.1">
    <property type="nucleotide sequence ID" value="NZ_LT859958.1"/>
</dbReference>
<keyword evidence="6" id="KW-1185">Reference proteome</keyword>
<dbReference type="InterPro" id="IPR039528">
    <property type="entry name" value="DPM1-like"/>
</dbReference>
<dbReference type="GO" id="GO:0009247">
    <property type="term" value="P:glycolipid biosynthetic process"/>
    <property type="evidence" value="ECO:0007669"/>
    <property type="project" value="TreeGrafter"/>
</dbReference>
<comment type="similarity">
    <text evidence="1">Belongs to the glycosyltransferase 2 family.</text>
</comment>